<protein>
    <submittedName>
        <fullName evidence="8">GMC family oxidoreductase</fullName>
    </submittedName>
</protein>
<dbReference type="Pfam" id="PF05199">
    <property type="entry name" value="GMC_oxred_C"/>
    <property type="match status" value="1"/>
</dbReference>
<organism evidence="8 9">
    <name type="scientific">Halioglobus japonicus</name>
    <dbReference type="NCBI Taxonomy" id="930805"/>
    <lineage>
        <taxon>Bacteria</taxon>
        <taxon>Pseudomonadati</taxon>
        <taxon>Pseudomonadota</taxon>
        <taxon>Gammaproteobacteria</taxon>
        <taxon>Cellvibrionales</taxon>
        <taxon>Halieaceae</taxon>
        <taxon>Halioglobus</taxon>
    </lineage>
</organism>
<dbReference type="AlphaFoldDB" id="A0AAP8MHN5"/>
<accession>A0AAP8MHN5</accession>
<dbReference type="InterPro" id="IPR051473">
    <property type="entry name" value="P2Ox-like"/>
</dbReference>
<reference evidence="8 9" key="1">
    <citation type="submission" date="2018-01" db="EMBL/GenBank/DDBJ databases">
        <title>The draft genome sequence of Halioglobus japonicus S1-36.</title>
        <authorList>
            <person name="Du Z.-J."/>
            <person name="Shi M.-J."/>
        </authorList>
    </citation>
    <scope>NUCLEOTIDE SEQUENCE [LARGE SCALE GENOMIC DNA]</scope>
    <source>
        <strain evidence="8 9">S1-36</strain>
    </source>
</reference>
<dbReference type="GO" id="GO:0050660">
    <property type="term" value="F:flavin adenine dinucleotide binding"/>
    <property type="evidence" value="ECO:0007669"/>
    <property type="project" value="InterPro"/>
</dbReference>
<evidence type="ECO:0000313" key="8">
    <source>
        <dbReference type="EMBL" id="PLW88030.1"/>
    </source>
</evidence>
<dbReference type="InterPro" id="IPR036188">
    <property type="entry name" value="FAD/NAD-bd_sf"/>
</dbReference>
<feature type="domain" description="Glucose-methanol-choline oxidoreductase N-terminal" evidence="6">
    <location>
        <begin position="216"/>
        <end position="319"/>
    </location>
</feature>
<dbReference type="InterPro" id="IPR000172">
    <property type="entry name" value="GMC_OxRdtase_N"/>
</dbReference>
<evidence type="ECO:0000259" key="7">
    <source>
        <dbReference type="Pfam" id="PF05199"/>
    </source>
</evidence>
<dbReference type="SUPFAM" id="SSF54373">
    <property type="entry name" value="FAD-linked reductases, C-terminal domain"/>
    <property type="match status" value="1"/>
</dbReference>
<proteinExistence type="inferred from homology"/>
<dbReference type="EMBL" id="PKUR01000001">
    <property type="protein sequence ID" value="PLW88030.1"/>
    <property type="molecule type" value="Genomic_DNA"/>
</dbReference>
<keyword evidence="5" id="KW-0560">Oxidoreductase</keyword>
<sequence>MSDTINSTQYDFDAIVVGSGISGGWAAKELTEKGLRVLVLDRGKPIRHSVDYVGEHAPSWKFPYQAKKPRELYAEEYPVQSRVTHSFNEATRHFWNNDKQNPYDDNPDKPFMWARADVVGGRSLIWGRQTYRFSPQDFQANASDGHGIPWPVDYEEMAPWYSHVEKFIGVNGRKEGLAQLPDGEFQKPMPWYALEETIGERLKKKAPDVTLTNSRVAILTEDLPGRSACHYCGPCPRGCSTGSYFSSQSSTLPAAKATGRLTVIANAVVERLIHDPATGKISDVQVIDTQTGERASYSARLFFLCASTIGSTQILMNSKSDAFPNGLANSSGALGKYMMDHALGTSSMGVFLDNMDSYYSGNRPTGLYIPRFRNLQGQDEDADFIRGYGYQTYTVRMDWSTSFNRKGFGADLKDSLRKPGQWLWVLSYFSECLPRESNRMFLSPNKVDRFGIPQVAFDFTWSDNEINMQADAGRQADRLMKAAGAVLTLPGGTDMSIPGEGIHEMGTARMGNDPAQAVLNKYNQAHDVPNLFVTDGSFMTSSSCVNPSLTYMAFTARAADYAARQLAEGLI</sequence>
<dbReference type="Pfam" id="PF00732">
    <property type="entry name" value="GMC_oxred_N"/>
    <property type="match status" value="1"/>
</dbReference>
<evidence type="ECO:0000256" key="3">
    <source>
        <dbReference type="ARBA" id="ARBA00022630"/>
    </source>
</evidence>
<name>A0AAP8MHN5_9GAMM</name>
<keyword evidence="4" id="KW-0274">FAD</keyword>
<comment type="cofactor">
    <cofactor evidence="1">
        <name>FAD</name>
        <dbReference type="ChEBI" id="CHEBI:57692"/>
    </cofactor>
</comment>
<feature type="domain" description="Glucose-methanol-choline oxidoreductase C-terminal" evidence="7">
    <location>
        <begin position="434"/>
        <end position="554"/>
    </location>
</feature>
<dbReference type="Pfam" id="PF13450">
    <property type="entry name" value="NAD_binding_8"/>
    <property type="match status" value="1"/>
</dbReference>
<evidence type="ECO:0000256" key="2">
    <source>
        <dbReference type="ARBA" id="ARBA00010790"/>
    </source>
</evidence>
<dbReference type="PANTHER" id="PTHR42784:SF1">
    <property type="entry name" value="PYRANOSE 2-OXIDASE"/>
    <property type="match status" value="1"/>
</dbReference>
<keyword evidence="9" id="KW-1185">Reference proteome</keyword>
<evidence type="ECO:0000256" key="5">
    <source>
        <dbReference type="ARBA" id="ARBA00023002"/>
    </source>
</evidence>
<dbReference type="RefSeq" id="WP_084199880.1">
    <property type="nucleotide sequence ID" value="NZ_BMYL01000005.1"/>
</dbReference>
<dbReference type="Proteomes" id="UP000235162">
    <property type="component" value="Unassembled WGS sequence"/>
</dbReference>
<comment type="caution">
    <text evidence="8">The sequence shown here is derived from an EMBL/GenBank/DDBJ whole genome shotgun (WGS) entry which is preliminary data.</text>
</comment>
<keyword evidence="3" id="KW-0285">Flavoprotein</keyword>
<gene>
    <name evidence="8" type="ORF">C0029_05580</name>
</gene>
<dbReference type="GO" id="GO:0016614">
    <property type="term" value="F:oxidoreductase activity, acting on CH-OH group of donors"/>
    <property type="evidence" value="ECO:0007669"/>
    <property type="project" value="InterPro"/>
</dbReference>
<dbReference type="InterPro" id="IPR007867">
    <property type="entry name" value="GMC_OxRtase_C"/>
</dbReference>
<dbReference type="KEGG" id="hja:BST95_12605"/>
<dbReference type="PANTHER" id="PTHR42784">
    <property type="entry name" value="PYRANOSE 2-OXIDASE"/>
    <property type="match status" value="1"/>
</dbReference>
<evidence type="ECO:0000256" key="4">
    <source>
        <dbReference type="ARBA" id="ARBA00022827"/>
    </source>
</evidence>
<dbReference type="Gene3D" id="3.50.50.60">
    <property type="entry name" value="FAD/NAD(P)-binding domain"/>
    <property type="match status" value="2"/>
</dbReference>
<evidence type="ECO:0000256" key="1">
    <source>
        <dbReference type="ARBA" id="ARBA00001974"/>
    </source>
</evidence>
<dbReference type="SUPFAM" id="SSF51905">
    <property type="entry name" value="FAD/NAD(P)-binding domain"/>
    <property type="match status" value="1"/>
</dbReference>
<comment type="similarity">
    <text evidence="2">Belongs to the GMC oxidoreductase family.</text>
</comment>
<evidence type="ECO:0000259" key="6">
    <source>
        <dbReference type="Pfam" id="PF00732"/>
    </source>
</evidence>
<evidence type="ECO:0000313" key="9">
    <source>
        <dbReference type="Proteomes" id="UP000235162"/>
    </source>
</evidence>